<dbReference type="EMBL" id="JARIHO010000002">
    <property type="protein sequence ID" value="KAJ7367096.1"/>
    <property type="molecule type" value="Genomic_DNA"/>
</dbReference>
<comment type="similarity">
    <text evidence="1">Belongs to the EMC8/EMC9 family.</text>
</comment>
<accession>A0AAD7ASD1</accession>
<keyword evidence="4" id="KW-1185">Reference proteome</keyword>
<evidence type="ECO:0000313" key="4">
    <source>
        <dbReference type="Proteomes" id="UP001218218"/>
    </source>
</evidence>
<reference evidence="3" key="1">
    <citation type="submission" date="2023-03" db="EMBL/GenBank/DDBJ databases">
        <title>Massive genome expansion in bonnet fungi (Mycena s.s.) driven by repeated elements and novel gene families across ecological guilds.</title>
        <authorList>
            <consortium name="Lawrence Berkeley National Laboratory"/>
            <person name="Harder C.B."/>
            <person name="Miyauchi S."/>
            <person name="Viragh M."/>
            <person name="Kuo A."/>
            <person name="Thoen E."/>
            <person name="Andreopoulos B."/>
            <person name="Lu D."/>
            <person name="Skrede I."/>
            <person name="Drula E."/>
            <person name="Henrissat B."/>
            <person name="Morin E."/>
            <person name="Kohler A."/>
            <person name="Barry K."/>
            <person name="LaButti K."/>
            <person name="Morin E."/>
            <person name="Salamov A."/>
            <person name="Lipzen A."/>
            <person name="Mereny Z."/>
            <person name="Hegedus B."/>
            <person name="Baldrian P."/>
            <person name="Stursova M."/>
            <person name="Weitz H."/>
            <person name="Taylor A."/>
            <person name="Grigoriev I.V."/>
            <person name="Nagy L.G."/>
            <person name="Martin F."/>
            <person name="Kauserud H."/>
        </authorList>
    </citation>
    <scope>NUCLEOTIDE SEQUENCE</scope>
    <source>
        <strain evidence="3">CBHHK002</strain>
    </source>
</reference>
<evidence type="ECO:0000313" key="3">
    <source>
        <dbReference type="EMBL" id="KAJ7367096.1"/>
    </source>
</evidence>
<evidence type="ECO:0000259" key="2">
    <source>
        <dbReference type="PROSITE" id="PS50249"/>
    </source>
</evidence>
<dbReference type="Proteomes" id="UP001218218">
    <property type="component" value="Unassembled WGS sequence"/>
</dbReference>
<proteinExistence type="inferred from homology"/>
<sequence length="202" mass="21743">MSQYSVSAPAYFKIFFHAAKHPQSSVNGVLLGKEEPSGTITIVDAIPLLHHWTSLSPMMEIGLDLAGRHAESLGLSLVGYYQACERVDDAALAPVGERVAGKLKHGFNNAVALVIDGGKLGSGEAALVPYISQGATWRPYSGDASAFSPGSIFQLSAPDLPRRAISLVREQELHLKFGDFDDHLEDVTIDWLRNTACLPSDL</sequence>
<dbReference type="Pfam" id="PF03665">
    <property type="entry name" value="UPF0172"/>
    <property type="match status" value="1"/>
</dbReference>
<dbReference type="InterPro" id="IPR005366">
    <property type="entry name" value="EMC8/9"/>
</dbReference>
<dbReference type="Gene3D" id="3.40.140.10">
    <property type="entry name" value="Cytidine Deaminase, domain 2"/>
    <property type="match status" value="1"/>
</dbReference>
<dbReference type="CDD" id="cd08060">
    <property type="entry name" value="MPN_UPF0172"/>
    <property type="match status" value="1"/>
</dbReference>
<dbReference type="InterPro" id="IPR037518">
    <property type="entry name" value="MPN"/>
</dbReference>
<protein>
    <recommendedName>
        <fullName evidence="2">MPN domain-containing protein</fullName>
    </recommendedName>
</protein>
<dbReference type="GO" id="GO:0072546">
    <property type="term" value="C:EMC complex"/>
    <property type="evidence" value="ECO:0007669"/>
    <property type="project" value="InterPro"/>
</dbReference>
<dbReference type="PROSITE" id="PS50249">
    <property type="entry name" value="MPN"/>
    <property type="match status" value="1"/>
</dbReference>
<comment type="caution">
    <text evidence="3">The sequence shown here is derived from an EMBL/GenBank/DDBJ whole genome shotgun (WGS) entry which is preliminary data.</text>
</comment>
<evidence type="ECO:0000256" key="1">
    <source>
        <dbReference type="ARBA" id="ARBA00007461"/>
    </source>
</evidence>
<dbReference type="PANTHER" id="PTHR12941">
    <property type="entry name" value="ER MEMBRANE PROTEIN COMPLEX"/>
    <property type="match status" value="1"/>
</dbReference>
<organism evidence="3 4">
    <name type="scientific">Mycena albidolilacea</name>
    <dbReference type="NCBI Taxonomy" id="1033008"/>
    <lineage>
        <taxon>Eukaryota</taxon>
        <taxon>Fungi</taxon>
        <taxon>Dikarya</taxon>
        <taxon>Basidiomycota</taxon>
        <taxon>Agaricomycotina</taxon>
        <taxon>Agaricomycetes</taxon>
        <taxon>Agaricomycetidae</taxon>
        <taxon>Agaricales</taxon>
        <taxon>Marasmiineae</taxon>
        <taxon>Mycenaceae</taxon>
        <taxon>Mycena</taxon>
    </lineage>
</organism>
<name>A0AAD7ASD1_9AGAR</name>
<dbReference type="PANTHER" id="PTHR12941:SF10">
    <property type="entry name" value="ER MEMBRANE PROTEIN COMPLEX SUBUNIT 8_9 HOMOLOG"/>
    <property type="match status" value="1"/>
</dbReference>
<dbReference type="AlphaFoldDB" id="A0AAD7ASD1"/>
<feature type="domain" description="MPN" evidence="2">
    <location>
        <begin position="4"/>
        <end position="136"/>
    </location>
</feature>
<gene>
    <name evidence="3" type="ORF">DFH08DRAFT_185223</name>
</gene>